<gene>
    <name evidence="2" type="ORF">FCN18_01795</name>
</gene>
<comment type="caution">
    <text evidence="2">The sequence shown here is derived from an EMBL/GenBank/DDBJ whole genome shotgun (WGS) entry which is preliminary data.</text>
</comment>
<dbReference type="Proteomes" id="UP000309992">
    <property type="component" value="Unassembled WGS sequence"/>
</dbReference>
<evidence type="ECO:0000313" key="2">
    <source>
        <dbReference type="EMBL" id="TKG73338.1"/>
    </source>
</evidence>
<organism evidence="2 3">
    <name type="scientific">Prauserella endophytica</name>
    <dbReference type="NCBI Taxonomy" id="1592324"/>
    <lineage>
        <taxon>Bacteria</taxon>
        <taxon>Bacillati</taxon>
        <taxon>Actinomycetota</taxon>
        <taxon>Actinomycetes</taxon>
        <taxon>Pseudonocardiales</taxon>
        <taxon>Pseudonocardiaceae</taxon>
        <taxon>Prauserella</taxon>
        <taxon>Prauserella coralliicola group</taxon>
    </lineage>
</organism>
<dbReference type="InterPro" id="IPR041698">
    <property type="entry name" value="Methyltransf_25"/>
</dbReference>
<dbReference type="SUPFAM" id="SSF53335">
    <property type="entry name" value="S-adenosyl-L-methionine-dependent methyltransferases"/>
    <property type="match status" value="1"/>
</dbReference>
<keyword evidence="2" id="KW-0489">Methyltransferase</keyword>
<dbReference type="PANTHER" id="PTHR43591:SF24">
    <property type="entry name" value="2-METHOXY-6-POLYPRENYL-1,4-BENZOQUINOL METHYLASE, MITOCHONDRIAL"/>
    <property type="match status" value="1"/>
</dbReference>
<keyword evidence="2" id="KW-0808">Transferase</keyword>
<dbReference type="CDD" id="cd02440">
    <property type="entry name" value="AdoMet_MTases"/>
    <property type="match status" value="1"/>
</dbReference>
<evidence type="ECO:0000259" key="1">
    <source>
        <dbReference type="Pfam" id="PF13649"/>
    </source>
</evidence>
<protein>
    <submittedName>
        <fullName evidence="2">Class I SAM-dependent methyltransferase</fullName>
    </submittedName>
</protein>
<feature type="domain" description="Methyltransferase" evidence="1">
    <location>
        <begin position="27"/>
        <end position="115"/>
    </location>
</feature>
<dbReference type="Pfam" id="PF13649">
    <property type="entry name" value="Methyltransf_25"/>
    <property type="match status" value="1"/>
</dbReference>
<evidence type="ECO:0000313" key="3">
    <source>
        <dbReference type="Proteomes" id="UP000309992"/>
    </source>
</evidence>
<dbReference type="GO" id="GO:0032259">
    <property type="term" value="P:methylation"/>
    <property type="evidence" value="ECO:0007669"/>
    <property type="project" value="UniProtKB-KW"/>
</dbReference>
<dbReference type="InterPro" id="IPR029063">
    <property type="entry name" value="SAM-dependent_MTases_sf"/>
</dbReference>
<dbReference type="EMBL" id="SWMS01000001">
    <property type="protein sequence ID" value="TKG73338.1"/>
    <property type="molecule type" value="Genomic_DNA"/>
</dbReference>
<name>A0ABY2SCD8_9PSEU</name>
<accession>A0ABY2SCD8</accession>
<dbReference type="RefSeq" id="WP_137092926.1">
    <property type="nucleotide sequence ID" value="NZ_SWMS01000001.1"/>
</dbReference>
<dbReference type="PANTHER" id="PTHR43591">
    <property type="entry name" value="METHYLTRANSFERASE"/>
    <property type="match status" value="1"/>
</dbReference>
<dbReference type="Gene3D" id="3.40.50.150">
    <property type="entry name" value="Vaccinia Virus protein VP39"/>
    <property type="match status" value="1"/>
</dbReference>
<keyword evidence="3" id="KW-1185">Reference proteome</keyword>
<reference evidence="2 3" key="1">
    <citation type="journal article" date="2015" name="Antonie Van Leeuwenhoek">
        <title>Prauserella endophytica sp. nov., an endophytic actinobacterium isolated from Tamarix taklamakanensis.</title>
        <authorList>
            <person name="Liu J.M."/>
            <person name="Habden X."/>
            <person name="Guo L."/>
            <person name="Tuo L."/>
            <person name="Jiang Z.K."/>
            <person name="Liu S.W."/>
            <person name="Liu X.F."/>
            <person name="Chen L."/>
            <person name="Li R.F."/>
            <person name="Zhang Y.Q."/>
            <person name="Sun C.H."/>
        </authorList>
    </citation>
    <scope>NUCLEOTIDE SEQUENCE [LARGE SCALE GENOMIC DNA]</scope>
    <source>
        <strain evidence="2 3">CGMCC 4.7182</strain>
    </source>
</reference>
<proteinExistence type="predicted"/>
<dbReference type="GO" id="GO:0008168">
    <property type="term" value="F:methyltransferase activity"/>
    <property type="evidence" value="ECO:0007669"/>
    <property type="project" value="UniProtKB-KW"/>
</dbReference>
<sequence>MGALDWDHNAFYQRVLLGKLPRRCRRVLDVGCGAGAFAARLAARVEHVDAMDISPVMIERAEERTPDNVACILGDVMRYPLPEAHYDAIVSVTALHHLPLHDALQRLSRALRPGGVLAAVALPRPDLPRELPAELLGATGHRLLGVGFGALRAASRGEWFRHEPTHDVMPVNLDPPLTTRQVRRIAVATLPGSHVRRLVFWRYLLHWQRPESA</sequence>